<comment type="similarity">
    <text evidence="1">Belongs to the 'phage' integrase family.</text>
</comment>
<evidence type="ECO:0000313" key="6">
    <source>
        <dbReference type="Proteomes" id="UP000316775"/>
    </source>
</evidence>
<dbReference type="Pfam" id="PF17293">
    <property type="entry name" value="Arm-DNA-bind_5"/>
    <property type="match status" value="1"/>
</dbReference>
<dbReference type="PROSITE" id="PS51898">
    <property type="entry name" value="TYR_RECOMBINASE"/>
    <property type="match status" value="1"/>
</dbReference>
<dbReference type="GO" id="GO:0003677">
    <property type="term" value="F:DNA binding"/>
    <property type="evidence" value="ECO:0007669"/>
    <property type="project" value="UniProtKB-KW"/>
</dbReference>
<keyword evidence="3" id="KW-0233">DNA recombination</keyword>
<reference evidence="5 6" key="1">
    <citation type="submission" date="2019-06" db="EMBL/GenBank/DDBJ databases">
        <title>Whole genome shotgun sequence of Flavobacterium flevense NBRC 14960.</title>
        <authorList>
            <person name="Hosoyama A."/>
            <person name="Uohara A."/>
            <person name="Ohji S."/>
            <person name="Ichikawa N."/>
        </authorList>
    </citation>
    <scope>NUCLEOTIDE SEQUENCE [LARGE SCALE GENOMIC DNA]</scope>
    <source>
        <strain evidence="5 6">NBRC 14960</strain>
    </source>
</reference>
<proteinExistence type="inferred from homology"/>
<dbReference type="Pfam" id="PF13102">
    <property type="entry name" value="Phage_int_SAM_5"/>
    <property type="match status" value="1"/>
</dbReference>
<dbReference type="Gene3D" id="1.10.443.10">
    <property type="entry name" value="Intergrase catalytic core"/>
    <property type="match status" value="1"/>
</dbReference>
<comment type="caution">
    <text evidence="5">The sequence shown here is derived from an EMBL/GenBank/DDBJ whole genome shotgun (WGS) entry which is preliminary data.</text>
</comment>
<dbReference type="GO" id="GO:0015074">
    <property type="term" value="P:DNA integration"/>
    <property type="evidence" value="ECO:0007669"/>
    <property type="project" value="InterPro"/>
</dbReference>
<keyword evidence="2" id="KW-0238">DNA-binding</keyword>
<dbReference type="Gene3D" id="1.10.150.130">
    <property type="match status" value="1"/>
</dbReference>
<dbReference type="PANTHER" id="PTHR30349">
    <property type="entry name" value="PHAGE INTEGRASE-RELATED"/>
    <property type="match status" value="1"/>
</dbReference>
<dbReference type="GO" id="GO:0006310">
    <property type="term" value="P:DNA recombination"/>
    <property type="evidence" value="ECO:0007669"/>
    <property type="project" value="UniProtKB-KW"/>
</dbReference>
<dbReference type="SUPFAM" id="SSF56349">
    <property type="entry name" value="DNA breaking-rejoining enzymes"/>
    <property type="match status" value="1"/>
</dbReference>
<dbReference type="InterPro" id="IPR011010">
    <property type="entry name" value="DNA_brk_join_enz"/>
</dbReference>
<dbReference type="InterPro" id="IPR013762">
    <property type="entry name" value="Integrase-like_cat_sf"/>
</dbReference>
<dbReference type="Proteomes" id="UP000316775">
    <property type="component" value="Unassembled WGS sequence"/>
</dbReference>
<gene>
    <name evidence="5" type="ORF">FFL01_17930</name>
</gene>
<evidence type="ECO:0000256" key="2">
    <source>
        <dbReference type="ARBA" id="ARBA00023125"/>
    </source>
</evidence>
<dbReference type="InterPro" id="IPR035386">
    <property type="entry name" value="Arm-DNA-bind_5"/>
</dbReference>
<organism evidence="5 6">
    <name type="scientific">Flavobacterium flevense</name>
    <dbReference type="NCBI Taxonomy" id="983"/>
    <lineage>
        <taxon>Bacteria</taxon>
        <taxon>Pseudomonadati</taxon>
        <taxon>Bacteroidota</taxon>
        <taxon>Flavobacteriia</taxon>
        <taxon>Flavobacteriales</taxon>
        <taxon>Flavobacteriaceae</taxon>
        <taxon>Flavobacterium</taxon>
    </lineage>
</organism>
<name>A0A4Y4B044_9FLAO</name>
<keyword evidence="6" id="KW-1185">Reference proteome</keyword>
<evidence type="ECO:0000256" key="3">
    <source>
        <dbReference type="ARBA" id="ARBA00023172"/>
    </source>
</evidence>
<evidence type="ECO:0000313" key="5">
    <source>
        <dbReference type="EMBL" id="GEC72254.1"/>
    </source>
</evidence>
<dbReference type="Pfam" id="PF00589">
    <property type="entry name" value="Phage_integrase"/>
    <property type="match status" value="1"/>
</dbReference>
<feature type="domain" description="Tyr recombinase" evidence="4">
    <location>
        <begin position="254"/>
        <end position="431"/>
    </location>
</feature>
<dbReference type="STRING" id="983.SAMN05443543_103351"/>
<dbReference type="EMBL" id="BJNP01000017">
    <property type="protein sequence ID" value="GEC72254.1"/>
    <property type="molecule type" value="Genomic_DNA"/>
</dbReference>
<sequence>MTIVNKYGGLETFNSTFALIKNGNMKKLKVSFYLKGDKKNQNGETAIYAKIYLGNLYSTFSTSKYILQERWSKTNNLRNVVRVDNEINLKNYLKSLVDGIESKYNELIRNNPDNEEITPLYLKNYCFNEKTEHKITLLEIIEKHNEYFKKQVTKGDRAKGSLEKYERMANVIKDFLQSKHKIKDIQFEKVNRQFVYALDEFLRFERIHGKNKGLGNNTTVKYLRNISSMINHAITVGLVANNPFSIYDGKLKDIDTTFLTLEELRSIENKVFSNRRLDVTRDIFLFSCYTSYAPVDVMNLRQGNFSLDNDLDSWIQTKRQKTGVKTNVLVIPPLQRIIDKYKDDPECVEENRLVPNRSNSNMNAYLKEIADLCGIDKNLTWYVGRHTFATTVALANNIPMEVISQIMGHKRITQTQHYAKLLDGTVKQHMKVLSENFA</sequence>
<evidence type="ECO:0000256" key="1">
    <source>
        <dbReference type="ARBA" id="ARBA00008857"/>
    </source>
</evidence>
<dbReference type="AlphaFoldDB" id="A0A4Y4B044"/>
<dbReference type="InterPro" id="IPR010998">
    <property type="entry name" value="Integrase_recombinase_N"/>
</dbReference>
<accession>A0A4Y4B044</accession>
<dbReference type="InterPro" id="IPR050090">
    <property type="entry name" value="Tyrosine_recombinase_XerCD"/>
</dbReference>
<evidence type="ECO:0000259" key="4">
    <source>
        <dbReference type="PROSITE" id="PS51898"/>
    </source>
</evidence>
<dbReference type="CDD" id="cd01185">
    <property type="entry name" value="INTN1_C_like"/>
    <property type="match status" value="1"/>
</dbReference>
<protein>
    <submittedName>
        <fullName evidence="5">Transposase</fullName>
    </submittedName>
</protein>
<dbReference type="InterPro" id="IPR025269">
    <property type="entry name" value="SAM-like_dom"/>
</dbReference>
<dbReference type="PANTHER" id="PTHR30349:SF64">
    <property type="entry name" value="PROPHAGE INTEGRASE INTD-RELATED"/>
    <property type="match status" value="1"/>
</dbReference>
<dbReference type="InterPro" id="IPR002104">
    <property type="entry name" value="Integrase_catalytic"/>
</dbReference>